<accession>A0A0C3HNP8</accession>
<dbReference type="PROSITE" id="PS01009">
    <property type="entry name" value="CRISP_1"/>
    <property type="match status" value="1"/>
</dbReference>
<dbReference type="Gene3D" id="3.40.33.10">
    <property type="entry name" value="CAP"/>
    <property type="match status" value="1"/>
</dbReference>
<feature type="domain" description="SCP" evidence="1">
    <location>
        <begin position="48"/>
        <end position="175"/>
    </location>
</feature>
<protein>
    <recommendedName>
        <fullName evidence="1">SCP domain-containing protein</fullName>
    </recommendedName>
</protein>
<proteinExistence type="predicted"/>
<evidence type="ECO:0000313" key="2">
    <source>
        <dbReference type="EMBL" id="KIN03947.1"/>
    </source>
</evidence>
<organism evidence="2 3">
    <name type="scientific">Oidiodendron maius (strain Zn)</name>
    <dbReference type="NCBI Taxonomy" id="913774"/>
    <lineage>
        <taxon>Eukaryota</taxon>
        <taxon>Fungi</taxon>
        <taxon>Dikarya</taxon>
        <taxon>Ascomycota</taxon>
        <taxon>Pezizomycotina</taxon>
        <taxon>Leotiomycetes</taxon>
        <taxon>Leotiomycetes incertae sedis</taxon>
        <taxon>Myxotrichaceae</taxon>
        <taxon>Oidiodendron</taxon>
    </lineage>
</organism>
<dbReference type="SMART" id="SM00198">
    <property type="entry name" value="SCP"/>
    <property type="match status" value="1"/>
</dbReference>
<evidence type="ECO:0000313" key="3">
    <source>
        <dbReference type="Proteomes" id="UP000054321"/>
    </source>
</evidence>
<dbReference type="HOGENOM" id="CLU_035730_6_2_1"/>
<sequence>MYPPDLSMRMVVLFFAFTYYVTAATTIITVTAPPAATPTSTTYTSDSDFKSSMLAAHNFYRGEHNASDLSWNDTSAEFAANWAKPCVFKHSGGPTGENLAAGFVNVSASVEAWGLEREKYNFNKPGFSEQTGHFTQLVWRDTTSVGCGRQNCNGENGTPGWYVVCEYYPPGNVIGDNNQFFIDNVKPQIKGEAGDTIETGVTGVTGVTGGGTRRFGVGWLSWLIVVAAAVDFAL</sequence>
<dbReference type="InterPro" id="IPR001283">
    <property type="entry name" value="CRISP-related"/>
</dbReference>
<name>A0A0C3HNP8_OIDMZ</name>
<dbReference type="InParanoid" id="A0A0C3HNP8"/>
<dbReference type="GO" id="GO:0005576">
    <property type="term" value="C:extracellular region"/>
    <property type="evidence" value="ECO:0007669"/>
    <property type="project" value="InterPro"/>
</dbReference>
<dbReference type="Proteomes" id="UP000054321">
    <property type="component" value="Unassembled WGS sequence"/>
</dbReference>
<evidence type="ECO:0000259" key="1">
    <source>
        <dbReference type="SMART" id="SM00198"/>
    </source>
</evidence>
<gene>
    <name evidence="2" type="ORF">OIDMADRAFT_51879</name>
</gene>
<dbReference type="EMBL" id="KN832873">
    <property type="protein sequence ID" value="KIN03947.1"/>
    <property type="molecule type" value="Genomic_DNA"/>
</dbReference>
<reference evidence="3" key="2">
    <citation type="submission" date="2015-01" db="EMBL/GenBank/DDBJ databases">
        <title>Evolutionary Origins and Diversification of the Mycorrhizal Mutualists.</title>
        <authorList>
            <consortium name="DOE Joint Genome Institute"/>
            <consortium name="Mycorrhizal Genomics Consortium"/>
            <person name="Kohler A."/>
            <person name="Kuo A."/>
            <person name="Nagy L.G."/>
            <person name="Floudas D."/>
            <person name="Copeland A."/>
            <person name="Barry K.W."/>
            <person name="Cichocki N."/>
            <person name="Veneault-Fourrey C."/>
            <person name="LaButti K."/>
            <person name="Lindquist E.A."/>
            <person name="Lipzen A."/>
            <person name="Lundell T."/>
            <person name="Morin E."/>
            <person name="Murat C."/>
            <person name="Riley R."/>
            <person name="Ohm R."/>
            <person name="Sun H."/>
            <person name="Tunlid A."/>
            <person name="Henrissat B."/>
            <person name="Grigoriev I.V."/>
            <person name="Hibbett D.S."/>
            <person name="Martin F."/>
        </authorList>
    </citation>
    <scope>NUCLEOTIDE SEQUENCE [LARGE SCALE GENOMIC DNA]</scope>
    <source>
        <strain evidence="3">Zn</strain>
    </source>
</reference>
<dbReference type="InterPro" id="IPR014044">
    <property type="entry name" value="CAP_dom"/>
</dbReference>
<reference evidence="2 3" key="1">
    <citation type="submission" date="2014-04" db="EMBL/GenBank/DDBJ databases">
        <authorList>
            <consortium name="DOE Joint Genome Institute"/>
            <person name="Kuo A."/>
            <person name="Martino E."/>
            <person name="Perotto S."/>
            <person name="Kohler A."/>
            <person name="Nagy L.G."/>
            <person name="Floudas D."/>
            <person name="Copeland A."/>
            <person name="Barry K.W."/>
            <person name="Cichocki N."/>
            <person name="Veneault-Fourrey C."/>
            <person name="LaButti K."/>
            <person name="Lindquist E.A."/>
            <person name="Lipzen A."/>
            <person name="Lundell T."/>
            <person name="Morin E."/>
            <person name="Murat C."/>
            <person name="Sun H."/>
            <person name="Tunlid A."/>
            <person name="Henrissat B."/>
            <person name="Grigoriev I.V."/>
            <person name="Hibbett D.S."/>
            <person name="Martin F."/>
            <person name="Nordberg H.P."/>
            <person name="Cantor M.N."/>
            <person name="Hua S.X."/>
        </authorList>
    </citation>
    <scope>NUCLEOTIDE SEQUENCE [LARGE SCALE GENOMIC DNA]</scope>
    <source>
        <strain evidence="2 3">Zn</strain>
    </source>
</reference>
<dbReference type="PRINTS" id="PR00837">
    <property type="entry name" value="V5TPXLIKE"/>
</dbReference>
<dbReference type="SUPFAM" id="SSF55797">
    <property type="entry name" value="PR-1-like"/>
    <property type="match status" value="1"/>
</dbReference>
<dbReference type="PANTHER" id="PTHR10334">
    <property type="entry name" value="CYSTEINE-RICH SECRETORY PROTEIN-RELATED"/>
    <property type="match status" value="1"/>
</dbReference>
<dbReference type="InterPro" id="IPR035940">
    <property type="entry name" value="CAP_sf"/>
</dbReference>
<dbReference type="OrthoDB" id="337038at2759"/>
<dbReference type="Pfam" id="PF00188">
    <property type="entry name" value="CAP"/>
    <property type="match status" value="1"/>
</dbReference>
<keyword evidence="3" id="KW-1185">Reference proteome</keyword>
<dbReference type="STRING" id="913774.A0A0C3HNP8"/>
<dbReference type="InterPro" id="IPR018244">
    <property type="entry name" value="Allrgn_V5/Tpx1_CS"/>
</dbReference>
<dbReference type="AlphaFoldDB" id="A0A0C3HNP8"/>